<dbReference type="AlphaFoldDB" id="A0A164G0E0"/>
<gene>
    <name evidence="1" type="ORF">APZ42_006247</name>
</gene>
<organism evidence="1 2">
    <name type="scientific">Daphnia magna</name>
    <dbReference type="NCBI Taxonomy" id="35525"/>
    <lineage>
        <taxon>Eukaryota</taxon>
        <taxon>Metazoa</taxon>
        <taxon>Ecdysozoa</taxon>
        <taxon>Arthropoda</taxon>
        <taxon>Crustacea</taxon>
        <taxon>Branchiopoda</taxon>
        <taxon>Diplostraca</taxon>
        <taxon>Cladocera</taxon>
        <taxon>Anomopoda</taxon>
        <taxon>Daphniidae</taxon>
        <taxon>Daphnia</taxon>
    </lineage>
</organism>
<accession>A0A164G0E0</accession>
<name>A0A164G0E0_9CRUS</name>
<sequence length="46" mass="5309">MILIQFFTRKPKMNPTSQTHENVYRVNTVMGSGSETSRSESESESW</sequence>
<dbReference type="EMBL" id="LRGB01017334">
    <property type="protein sequence ID" value="KZR98367.1"/>
    <property type="molecule type" value="Genomic_DNA"/>
</dbReference>
<keyword evidence="2" id="KW-1185">Reference proteome</keyword>
<evidence type="ECO:0000313" key="2">
    <source>
        <dbReference type="Proteomes" id="UP000076858"/>
    </source>
</evidence>
<proteinExistence type="predicted"/>
<comment type="caution">
    <text evidence="1">The sequence shown here is derived from an EMBL/GenBank/DDBJ whole genome shotgun (WGS) entry which is preliminary data.</text>
</comment>
<dbReference type="Proteomes" id="UP000076858">
    <property type="component" value="Unassembled WGS sequence"/>
</dbReference>
<evidence type="ECO:0000313" key="1">
    <source>
        <dbReference type="EMBL" id="KZR98367.1"/>
    </source>
</evidence>
<protein>
    <submittedName>
        <fullName evidence="1">Uncharacterized protein</fullName>
    </submittedName>
</protein>
<reference evidence="1 2" key="1">
    <citation type="submission" date="2016-03" db="EMBL/GenBank/DDBJ databases">
        <title>EvidentialGene: Evidence-directed Construction of Genes on Genomes.</title>
        <authorList>
            <person name="Gilbert D.G."/>
            <person name="Choi J.-H."/>
            <person name="Mockaitis K."/>
            <person name="Colbourne J."/>
            <person name="Pfrender M."/>
        </authorList>
    </citation>
    <scope>NUCLEOTIDE SEQUENCE [LARGE SCALE GENOMIC DNA]</scope>
    <source>
        <strain evidence="1 2">Xinb3</strain>
        <tissue evidence="1">Complete organism</tissue>
    </source>
</reference>